<sequence length="300" mass="31690">VLVPCLDEAATIGGVVTGFRSALPGCTVYVYDNGSADDTARRAAEAGAIVRSEAVPGKGAVVRRMFADVEADLYVMADGDGTYDAAQAGLLVKQLRDDDLDMVVGARAGVTVDAGRTGHAFGNRLFNGLYRWLFGSGFTDILSGYRAFSWRFVKSFPAVSTGFEIETEMSVHASQLRLPVAEVEIDYGTRPDGSASKLRTVADGTSILRAMLVLLKEHRPLAFFGWIAAACWAIAIAFAVPLAVTYAETGLVPRLPTAVLATGLVVVGLLLAAAGLVLDSIARGRLEAKRLAYLAIATTD</sequence>
<organism evidence="3">
    <name type="scientific">marine metagenome</name>
    <dbReference type="NCBI Taxonomy" id="408172"/>
    <lineage>
        <taxon>unclassified sequences</taxon>
        <taxon>metagenomes</taxon>
        <taxon>ecological metagenomes</taxon>
    </lineage>
</organism>
<name>A0A382A6T0_9ZZZZ</name>
<feature type="transmembrane region" description="Helical" evidence="1">
    <location>
        <begin position="221"/>
        <end position="246"/>
    </location>
</feature>
<dbReference type="Pfam" id="PF00535">
    <property type="entry name" value="Glycos_transf_2"/>
    <property type="match status" value="1"/>
</dbReference>
<dbReference type="InterPro" id="IPR029044">
    <property type="entry name" value="Nucleotide-diphossugar_trans"/>
</dbReference>
<feature type="transmembrane region" description="Helical" evidence="1">
    <location>
        <begin position="258"/>
        <end position="281"/>
    </location>
</feature>
<feature type="domain" description="Glycosyltransferase 2-like" evidence="2">
    <location>
        <begin position="1"/>
        <end position="124"/>
    </location>
</feature>
<reference evidence="3" key="1">
    <citation type="submission" date="2018-05" db="EMBL/GenBank/DDBJ databases">
        <authorList>
            <person name="Lanie J.A."/>
            <person name="Ng W.-L."/>
            <person name="Kazmierczak K.M."/>
            <person name="Andrzejewski T.M."/>
            <person name="Davidsen T.M."/>
            <person name="Wayne K.J."/>
            <person name="Tettelin H."/>
            <person name="Glass J.I."/>
            <person name="Rusch D."/>
            <person name="Podicherti R."/>
            <person name="Tsui H.-C.T."/>
            <person name="Winkler M.E."/>
        </authorList>
    </citation>
    <scope>NUCLEOTIDE SEQUENCE</scope>
</reference>
<keyword evidence="1" id="KW-0812">Transmembrane</keyword>
<proteinExistence type="predicted"/>
<evidence type="ECO:0000259" key="2">
    <source>
        <dbReference type="Pfam" id="PF00535"/>
    </source>
</evidence>
<gene>
    <name evidence="3" type="ORF">METZ01_LOCUS149933</name>
</gene>
<accession>A0A382A6T0</accession>
<keyword evidence="1" id="KW-1133">Transmembrane helix</keyword>
<dbReference type="PANTHER" id="PTHR48090">
    <property type="entry name" value="UNDECAPRENYL-PHOSPHATE 4-DEOXY-4-FORMAMIDO-L-ARABINOSE TRANSFERASE-RELATED"/>
    <property type="match status" value="1"/>
</dbReference>
<dbReference type="Gene3D" id="3.90.550.10">
    <property type="entry name" value="Spore Coat Polysaccharide Biosynthesis Protein SpsA, Chain A"/>
    <property type="match status" value="1"/>
</dbReference>
<dbReference type="AlphaFoldDB" id="A0A382A6T0"/>
<feature type="non-terminal residue" evidence="3">
    <location>
        <position position="1"/>
    </location>
</feature>
<protein>
    <recommendedName>
        <fullName evidence="2">Glycosyltransferase 2-like domain-containing protein</fullName>
    </recommendedName>
</protein>
<dbReference type="CDD" id="cd04179">
    <property type="entry name" value="DPM_DPG-synthase_like"/>
    <property type="match status" value="1"/>
</dbReference>
<dbReference type="InterPro" id="IPR001173">
    <property type="entry name" value="Glyco_trans_2-like"/>
</dbReference>
<keyword evidence="1" id="KW-0472">Membrane</keyword>
<evidence type="ECO:0000313" key="3">
    <source>
        <dbReference type="EMBL" id="SVA97079.1"/>
    </source>
</evidence>
<dbReference type="InterPro" id="IPR050256">
    <property type="entry name" value="Glycosyltransferase_2"/>
</dbReference>
<dbReference type="PANTHER" id="PTHR48090:SF7">
    <property type="entry name" value="RFBJ PROTEIN"/>
    <property type="match status" value="1"/>
</dbReference>
<evidence type="ECO:0000256" key="1">
    <source>
        <dbReference type="SAM" id="Phobius"/>
    </source>
</evidence>
<dbReference type="EMBL" id="UINC01024096">
    <property type="protein sequence ID" value="SVA97079.1"/>
    <property type="molecule type" value="Genomic_DNA"/>
</dbReference>
<dbReference type="SUPFAM" id="SSF53448">
    <property type="entry name" value="Nucleotide-diphospho-sugar transferases"/>
    <property type="match status" value="1"/>
</dbReference>